<dbReference type="OrthoDB" id="10508364at2759"/>
<organism evidence="2 3">
    <name type="scientific">Brachionus plicatilis</name>
    <name type="common">Marine rotifer</name>
    <name type="synonym">Brachionus muelleri</name>
    <dbReference type="NCBI Taxonomy" id="10195"/>
    <lineage>
        <taxon>Eukaryota</taxon>
        <taxon>Metazoa</taxon>
        <taxon>Spiralia</taxon>
        <taxon>Gnathifera</taxon>
        <taxon>Rotifera</taxon>
        <taxon>Eurotatoria</taxon>
        <taxon>Monogononta</taxon>
        <taxon>Pseudotrocha</taxon>
        <taxon>Ploima</taxon>
        <taxon>Brachionidae</taxon>
        <taxon>Brachionus</taxon>
    </lineage>
</organism>
<evidence type="ECO:0000313" key="3">
    <source>
        <dbReference type="Proteomes" id="UP000276133"/>
    </source>
</evidence>
<proteinExistence type="predicted"/>
<feature type="region of interest" description="Disordered" evidence="1">
    <location>
        <begin position="647"/>
        <end position="668"/>
    </location>
</feature>
<feature type="region of interest" description="Disordered" evidence="1">
    <location>
        <begin position="302"/>
        <end position="333"/>
    </location>
</feature>
<keyword evidence="3" id="KW-1185">Reference proteome</keyword>
<reference evidence="2 3" key="1">
    <citation type="journal article" date="2018" name="Sci. Rep.">
        <title>Genomic signatures of local adaptation to the degree of environmental predictability in rotifers.</title>
        <authorList>
            <person name="Franch-Gras L."/>
            <person name="Hahn C."/>
            <person name="Garcia-Roger E.M."/>
            <person name="Carmona M.J."/>
            <person name="Serra M."/>
            <person name="Gomez A."/>
        </authorList>
    </citation>
    <scope>NUCLEOTIDE SEQUENCE [LARGE SCALE GENOMIC DNA]</scope>
    <source>
        <strain evidence="2">HYR1</strain>
    </source>
</reference>
<protein>
    <submittedName>
        <fullName evidence="2">Uncharacterized protein</fullName>
    </submittedName>
</protein>
<feature type="region of interest" description="Disordered" evidence="1">
    <location>
        <begin position="91"/>
        <end position="126"/>
    </location>
</feature>
<feature type="compositionally biased region" description="Polar residues" evidence="1">
    <location>
        <begin position="110"/>
        <end position="119"/>
    </location>
</feature>
<sequence length="688" mass="77277">MLINDKSILMNSKKLSHSSNNVANPVVIIPNQSNLLIDDLLNNNSLLNNGNKIEQDMSEIKYMKGYVNVLRERFTRKSLGADAELFQDRQKCRAPTNTSSEGHRRRSVSPFISTASNSGKFVPNEPKNKLFASQDDLRNARPQCQKPVKNLSHSNLLDDNQSIIKCTYSNEINQDELPKPNFVSSVKNLFEKQIKNDNVIHFAQYGNTNDRKEKNSPNKQLLIVSNQQADSLVEKLKQNGAVVYQHDSSSVNNQQTNYEIESAQGDPKTIEKTLEKTLDTIDAPKKESKSSKSHFKKHLSNATNINLVGNSQAPSNGPDKENKALDTKGEDTGSILSFKERKELFSKKQPTVHSANHNFHSAHQASHSKRFKTDYSYTTPLEEEPKSNSISNDLNVNSNNNNSVAECAENDPDRIETFTADKILEQQKQKLKSKSSVKMKTYYGGEEVKDLKSLNLSFVSPSQNGKPMQINPVHQPTRVLPAQSSAASNASLEYFRFEFIGAGVKLDKSILIVNSQSTHVQLRSKKNASLKVNFTEEPETYEYPSFEFLLKEMGFDPLVEDDDDSNNQTETESQSSSTSSLSQFLPGRFSFDDDPAIEVDNDRDPLKTNIFDSNPTNFSKLSAGFNNFRPSWHRNYELGSMEHLNVKSDGGRNSVETSSSESLTNDILPSKDDDLKKWSSDMDSNILF</sequence>
<gene>
    <name evidence="2" type="ORF">BpHYR1_028484</name>
</gene>
<dbReference type="EMBL" id="REGN01004330">
    <property type="protein sequence ID" value="RNA17979.1"/>
    <property type="molecule type" value="Genomic_DNA"/>
</dbReference>
<evidence type="ECO:0000313" key="2">
    <source>
        <dbReference type="EMBL" id="RNA17979.1"/>
    </source>
</evidence>
<evidence type="ECO:0000256" key="1">
    <source>
        <dbReference type="SAM" id="MobiDB-lite"/>
    </source>
</evidence>
<feature type="compositionally biased region" description="Low complexity" evidence="1">
    <location>
        <begin position="566"/>
        <end position="583"/>
    </location>
</feature>
<comment type="caution">
    <text evidence="2">The sequence shown here is derived from an EMBL/GenBank/DDBJ whole genome shotgun (WGS) entry which is preliminary data.</text>
</comment>
<feature type="region of interest" description="Disordered" evidence="1">
    <location>
        <begin position="557"/>
        <end position="583"/>
    </location>
</feature>
<feature type="compositionally biased region" description="Basic and acidic residues" evidence="1">
    <location>
        <begin position="318"/>
        <end position="331"/>
    </location>
</feature>
<feature type="compositionally biased region" description="Polar residues" evidence="1">
    <location>
        <begin position="302"/>
        <end position="315"/>
    </location>
</feature>
<name>A0A3M7R3E7_BRAPC</name>
<accession>A0A3M7R3E7</accession>
<dbReference type="AlphaFoldDB" id="A0A3M7R3E7"/>
<dbReference type="Proteomes" id="UP000276133">
    <property type="component" value="Unassembled WGS sequence"/>
</dbReference>
<feature type="compositionally biased region" description="Polar residues" evidence="1">
    <location>
        <begin position="654"/>
        <end position="667"/>
    </location>
</feature>